<evidence type="ECO:0000259" key="8">
    <source>
        <dbReference type="PROSITE" id="PS50109"/>
    </source>
</evidence>
<dbReference type="OrthoDB" id="1933776at2"/>
<dbReference type="AlphaFoldDB" id="A0A255ZAP4"/>
<evidence type="ECO:0000256" key="1">
    <source>
        <dbReference type="ARBA" id="ARBA00000085"/>
    </source>
</evidence>
<dbReference type="InterPro" id="IPR036890">
    <property type="entry name" value="HATPase_C_sf"/>
</dbReference>
<keyword evidence="3" id="KW-0597">Phosphoprotein</keyword>
<keyword evidence="10" id="KW-1185">Reference proteome</keyword>
<dbReference type="Gene3D" id="1.10.287.130">
    <property type="match status" value="1"/>
</dbReference>
<dbReference type="SMART" id="SM00387">
    <property type="entry name" value="HATPase_c"/>
    <property type="match status" value="1"/>
</dbReference>
<evidence type="ECO:0000256" key="7">
    <source>
        <dbReference type="SAM" id="Phobius"/>
    </source>
</evidence>
<evidence type="ECO:0000313" key="10">
    <source>
        <dbReference type="Proteomes" id="UP000216035"/>
    </source>
</evidence>
<evidence type="ECO:0000256" key="4">
    <source>
        <dbReference type="ARBA" id="ARBA00022679"/>
    </source>
</evidence>
<keyword evidence="6" id="KW-0902">Two-component regulatory system</keyword>
<dbReference type="PROSITE" id="PS50109">
    <property type="entry name" value="HIS_KIN"/>
    <property type="match status" value="1"/>
</dbReference>
<dbReference type="EC" id="2.7.13.3" evidence="2"/>
<organism evidence="9 10">
    <name type="scientific">Flavobacterium aurantiibacter</name>
    <dbReference type="NCBI Taxonomy" id="2023067"/>
    <lineage>
        <taxon>Bacteria</taxon>
        <taxon>Pseudomonadati</taxon>
        <taxon>Bacteroidota</taxon>
        <taxon>Flavobacteriia</taxon>
        <taxon>Flavobacteriales</taxon>
        <taxon>Flavobacteriaceae</taxon>
        <taxon>Flavobacterium</taxon>
    </lineage>
</organism>
<dbReference type="Pfam" id="PF02518">
    <property type="entry name" value="HATPase_c"/>
    <property type="match status" value="1"/>
</dbReference>
<sequence>MKFKFSKLNIIIVAGFCAIIGILIAQILWTREAFDLEEKKFSGNVRLALLEVVKSLYEGTNHELPPVNPVRKMANDYFVVNVENDFEPQVLEFYLKKELQKFGIQTNFEYALYNCESDKMVYGDFVQLSDHAPETAHQIEFPKHKSFVYYFAIRFPEQTSYLLGNFKVWIFATAALVLILLIYLYSVIMLLQQKRYGELQRDFINNMTHEFKTPLSSILLASNYLEKKTQNPEHQKLNAYSKIIVDQSLQLNKHIENLLTMAKSEHGGMQICVERIRFTDLLNEVEGNLRLKVPDLVIKRLFDADFELVADPFHFKNVVFNIIDNSIKYCNQSPEISIAVEESASAILLRFGDNGIGVQTKALPHVFDKFFRENTGKRNEVRGFGLGLHYVKRVANLHKWKITALHNKPSGLIIQFEMKKHES</sequence>
<dbReference type="PANTHER" id="PTHR45453:SF1">
    <property type="entry name" value="PHOSPHATE REGULON SENSOR PROTEIN PHOR"/>
    <property type="match status" value="1"/>
</dbReference>
<dbReference type="PRINTS" id="PR00344">
    <property type="entry name" value="BCTRLSENSOR"/>
</dbReference>
<feature type="transmembrane region" description="Helical" evidence="7">
    <location>
        <begin position="168"/>
        <end position="191"/>
    </location>
</feature>
<dbReference type="SMART" id="SM00388">
    <property type="entry name" value="HisKA"/>
    <property type="match status" value="1"/>
</dbReference>
<reference evidence="9 10" key="1">
    <citation type="submission" date="2017-07" db="EMBL/GenBank/DDBJ databases">
        <title>Flavobacterium cyanobacteriorum sp. nov., isolated from cyanobacterial aggregates in a eutrophic lake.</title>
        <authorList>
            <person name="Cai H."/>
        </authorList>
    </citation>
    <scope>NUCLEOTIDE SEQUENCE [LARGE SCALE GENOMIC DNA]</scope>
    <source>
        <strain evidence="9 10">TH167</strain>
    </source>
</reference>
<dbReference type="GO" id="GO:0004721">
    <property type="term" value="F:phosphoprotein phosphatase activity"/>
    <property type="evidence" value="ECO:0007669"/>
    <property type="project" value="TreeGrafter"/>
</dbReference>
<dbReference type="CDD" id="cd00082">
    <property type="entry name" value="HisKA"/>
    <property type="match status" value="1"/>
</dbReference>
<dbReference type="SUPFAM" id="SSF55874">
    <property type="entry name" value="ATPase domain of HSP90 chaperone/DNA topoisomerase II/histidine kinase"/>
    <property type="match status" value="1"/>
</dbReference>
<dbReference type="InterPro" id="IPR004358">
    <property type="entry name" value="Sig_transdc_His_kin-like_C"/>
</dbReference>
<dbReference type="RefSeq" id="WP_094487516.1">
    <property type="nucleotide sequence ID" value="NZ_NOXX01000226.1"/>
</dbReference>
<proteinExistence type="predicted"/>
<keyword evidence="7" id="KW-0812">Transmembrane</keyword>
<keyword evidence="4" id="KW-0808">Transferase</keyword>
<dbReference type="GO" id="GO:0016036">
    <property type="term" value="P:cellular response to phosphate starvation"/>
    <property type="evidence" value="ECO:0007669"/>
    <property type="project" value="TreeGrafter"/>
</dbReference>
<dbReference type="SUPFAM" id="SSF47384">
    <property type="entry name" value="Homodimeric domain of signal transducing histidine kinase"/>
    <property type="match status" value="1"/>
</dbReference>
<dbReference type="GO" id="GO:0000155">
    <property type="term" value="F:phosphorelay sensor kinase activity"/>
    <property type="evidence" value="ECO:0007669"/>
    <property type="project" value="InterPro"/>
</dbReference>
<keyword evidence="7" id="KW-1133">Transmembrane helix</keyword>
<evidence type="ECO:0000256" key="3">
    <source>
        <dbReference type="ARBA" id="ARBA00022553"/>
    </source>
</evidence>
<dbReference type="EMBL" id="NOXX01000226">
    <property type="protein sequence ID" value="OYQ38637.1"/>
    <property type="molecule type" value="Genomic_DNA"/>
</dbReference>
<evidence type="ECO:0000256" key="5">
    <source>
        <dbReference type="ARBA" id="ARBA00022777"/>
    </source>
</evidence>
<dbReference type="InterPro" id="IPR003661">
    <property type="entry name" value="HisK_dim/P_dom"/>
</dbReference>
<protein>
    <recommendedName>
        <fullName evidence="2">histidine kinase</fullName>
        <ecNumber evidence="2">2.7.13.3</ecNumber>
    </recommendedName>
</protein>
<evidence type="ECO:0000256" key="6">
    <source>
        <dbReference type="ARBA" id="ARBA00023012"/>
    </source>
</evidence>
<dbReference type="InterPro" id="IPR050351">
    <property type="entry name" value="BphY/WalK/GraS-like"/>
</dbReference>
<keyword evidence="7" id="KW-0472">Membrane</keyword>
<comment type="caution">
    <text evidence="9">The sequence shown here is derived from an EMBL/GenBank/DDBJ whole genome shotgun (WGS) entry which is preliminary data.</text>
</comment>
<dbReference type="GO" id="GO:0005886">
    <property type="term" value="C:plasma membrane"/>
    <property type="evidence" value="ECO:0007669"/>
    <property type="project" value="TreeGrafter"/>
</dbReference>
<accession>A0A255ZAP4</accession>
<dbReference type="Gene3D" id="3.30.565.10">
    <property type="entry name" value="Histidine kinase-like ATPase, C-terminal domain"/>
    <property type="match status" value="1"/>
</dbReference>
<comment type="catalytic activity">
    <reaction evidence="1">
        <text>ATP + protein L-histidine = ADP + protein N-phospho-L-histidine.</text>
        <dbReference type="EC" id="2.7.13.3"/>
    </reaction>
</comment>
<gene>
    <name evidence="9" type="ORF">CHX27_14695</name>
</gene>
<dbReference type="PANTHER" id="PTHR45453">
    <property type="entry name" value="PHOSPHATE REGULON SENSOR PROTEIN PHOR"/>
    <property type="match status" value="1"/>
</dbReference>
<dbReference type="InterPro" id="IPR005467">
    <property type="entry name" value="His_kinase_dom"/>
</dbReference>
<feature type="transmembrane region" description="Helical" evidence="7">
    <location>
        <begin position="7"/>
        <end position="29"/>
    </location>
</feature>
<keyword evidence="5 9" id="KW-0418">Kinase</keyword>
<dbReference type="Pfam" id="PF00512">
    <property type="entry name" value="HisKA"/>
    <property type="match status" value="1"/>
</dbReference>
<dbReference type="InterPro" id="IPR003594">
    <property type="entry name" value="HATPase_dom"/>
</dbReference>
<dbReference type="Proteomes" id="UP000216035">
    <property type="component" value="Unassembled WGS sequence"/>
</dbReference>
<evidence type="ECO:0000313" key="9">
    <source>
        <dbReference type="EMBL" id="OYQ38637.1"/>
    </source>
</evidence>
<dbReference type="InterPro" id="IPR036097">
    <property type="entry name" value="HisK_dim/P_sf"/>
</dbReference>
<feature type="domain" description="Histidine kinase" evidence="8">
    <location>
        <begin position="206"/>
        <end position="422"/>
    </location>
</feature>
<evidence type="ECO:0000256" key="2">
    <source>
        <dbReference type="ARBA" id="ARBA00012438"/>
    </source>
</evidence>
<name>A0A255ZAP4_9FLAO</name>